<dbReference type="InterPro" id="IPR006311">
    <property type="entry name" value="TAT_signal"/>
</dbReference>
<dbReference type="EMBL" id="BHZD01000001">
    <property type="protein sequence ID" value="GCD47350.1"/>
    <property type="molecule type" value="Genomic_DNA"/>
</dbReference>
<dbReference type="PROSITE" id="PS51318">
    <property type="entry name" value="TAT"/>
    <property type="match status" value="1"/>
</dbReference>
<comment type="caution">
    <text evidence="2">The sequence shown here is derived from an EMBL/GenBank/DDBJ whole genome shotgun (WGS) entry which is preliminary data.</text>
</comment>
<sequence length="373" mass="38965">MRRRSFVSGLAGTAAGLGLAGAAAPATAVAAPAATAPAPGWSASPGWSAVPVPDARPGARLYGVAAAGPGLAWAVGVEGLSNVSEGTAVALRWDGAAWSRTDLGPLASSGPLTSVTCAGSRTARAVGAGGLLLAWDGTTWRKTPYPGQGESGTTVTDVAATADGRAWAGGRHDGRAGLLHWDGRRWRWCAPLPDAAAPTPGRVHVTPGGEVWVYGDVIARWDGAWTVIPRTTGIRATVSGLLPVAHDDIWLTGYGYGIGGPPGKPPGVVFEHWDGTRWSPVKGPYGVGLLSSVSGDRQGRPDRITGWDFWDQKRSHYLRWDGTSWVSERGPEMPETALMTDLTRIPGTFAYWSVGTTSFYPGTTARMHIERLG</sequence>
<gene>
    <name evidence="2" type="ORF">GKJPGBOP_07116</name>
</gene>
<evidence type="ECO:0000256" key="1">
    <source>
        <dbReference type="SAM" id="SignalP"/>
    </source>
</evidence>
<keyword evidence="3" id="KW-1185">Reference proteome</keyword>
<protein>
    <submittedName>
        <fullName evidence="2">Uncharacterized protein</fullName>
    </submittedName>
</protein>
<evidence type="ECO:0000313" key="3">
    <source>
        <dbReference type="Proteomes" id="UP000286746"/>
    </source>
</evidence>
<feature type="chain" id="PRO_5019225008" evidence="1">
    <location>
        <begin position="31"/>
        <end position="373"/>
    </location>
</feature>
<reference evidence="2 3" key="1">
    <citation type="submission" date="2018-11" db="EMBL/GenBank/DDBJ databases">
        <title>Whole genome sequence of Streptomyces paromomycinus NBRC 15454(T).</title>
        <authorList>
            <person name="Komaki H."/>
            <person name="Tamura T."/>
        </authorList>
    </citation>
    <scope>NUCLEOTIDE SEQUENCE [LARGE SCALE GENOMIC DNA]</scope>
    <source>
        <strain evidence="2 3">NBRC 15454</strain>
    </source>
</reference>
<evidence type="ECO:0000313" key="2">
    <source>
        <dbReference type="EMBL" id="GCD47350.1"/>
    </source>
</evidence>
<organism evidence="2 3">
    <name type="scientific">Streptomyces paromomycinus</name>
    <name type="common">Streptomyces rimosus subsp. paromomycinus</name>
    <dbReference type="NCBI Taxonomy" id="92743"/>
    <lineage>
        <taxon>Bacteria</taxon>
        <taxon>Bacillati</taxon>
        <taxon>Actinomycetota</taxon>
        <taxon>Actinomycetes</taxon>
        <taxon>Kitasatosporales</taxon>
        <taxon>Streptomycetaceae</taxon>
        <taxon>Streptomyces</taxon>
    </lineage>
</organism>
<keyword evidence="1" id="KW-0732">Signal</keyword>
<proteinExistence type="predicted"/>
<dbReference type="SUPFAM" id="SSF63829">
    <property type="entry name" value="Calcium-dependent phosphotriesterase"/>
    <property type="match status" value="1"/>
</dbReference>
<dbReference type="AlphaFoldDB" id="A0A401WDJ7"/>
<feature type="signal peptide" evidence="1">
    <location>
        <begin position="1"/>
        <end position="30"/>
    </location>
</feature>
<dbReference type="RefSeq" id="WP_125057485.1">
    <property type="nucleotide sequence ID" value="NZ_BHZD01000001.1"/>
</dbReference>
<name>A0A401WDJ7_STREY</name>
<dbReference type="Proteomes" id="UP000286746">
    <property type="component" value="Unassembled WGS sequence"/>
</dbReference>
<accession>A0A401WDJ7</accession>